<keyword evidence="2" id="KW-1133">Transmembrane helix</keyword>
<keyword evidence="2" id="KW-0812">Transmembrane</keyword>
<evidence type="ECO:0000256" key="2">
    <source>
        <dbReference type="SAM" id="Phobius"/>
    </source>
</evidence>
<name>A0ABD2WHD9_9HYME</name>
<dbReference type="Pfam" id="PF24664">
    <property type="entry name" value="Monjiviricetes_fusion"/>
    <property type="match status" value="1"/>
</dbReference>
<sequence length="703" mass="80697">MCSNLAQINEIAREKLVAAKLRAKYYYDKKVNEINFKMVQLLWGILLMGCLTTSEALYAYECGTQISNLTVVSLTEVGECEIKEPEVKRTQIYAQLLQINDYNVIHVYECTIKITRQVHHCGMHSHQSVVKDGMISYYKELSHDECMGIHHTTSYSGYNSIVRDIPRNGTKSLPMTFAGTLDNTGACTNAAKYSDAYGTFDNVVVDGYVDIIIRDYDAKISIDTEKIILDDGVRCQMGARKCINNDGANVFWDLLQKDRCNAAKYSVLYEGYMDKIEEVEEGKILYMLESKDHNFALVRTDQEVVCGAPLQLTEHPRLLVIENANKNSWIQKGGIARENIDLFAYVNAKFLYIEKFMRNQFKKMYYDIMKNRCELERKVLTNTLAIATVAPDEIGRQIMKSEGYYGRVIGQVLYVLKCMRVDVEIRATEQCYEQLPVKFGDWKMFLQPRTRTLVRSAKTILCDKRLPPMYKIGNEWYKATPSLERTFAPDVLQPEKPPRFKYISPQSLAIGGIYSLKDTDRLRDLLLFPIESTNILNLVAKTIRGKEMNDGQLSLTNFLDQNNINAIVEKTWDSFWSGFMIFGNASAGIIGVILICRLIKLLVDSVVHGIALYDIYGFSIALVGAIWNSVTQLLLHFGQRRREREREEERQRLEREREEARIQAQQTRPTESEESEEPLLRKKRPAPQIPTAPIYPPIRMSML</sequence>
<reference evidence="3 4" key="1">
    <citation type="journal article" date="2024" name="bioRxiv">
        <title>A reference genome for Trichogramma kaykai: A tiny desert-dwelling parasitoid wasp with competing sex-ratio distorters.</title>
        <authorList>
            <person name="Culotta J."/>
            <person name="Lindsey A.R."/>
        </authorList>
    </citation>
    <scope>NUCLEOTIDE SEQUENCE [LARGE SCALE GENOMIC DNA]</scope>
    <source>
        <strain evidence="3 4">KSX58</strain>
    </source>
</reference>
<comment type="caution">
    <text evidence="3">The sequence shown here is derived from an EMBL/GenBank/DDBJ whole genome shotgun (WGS) entry which is preliminary data.</text>
</comment>
<feature type="compositionally biased region" description="Basic and acidic residues" evidence="1">
    <location>
        <begin position="645"/>
        <end position="661"/>
    </location>
</feature>
<evidence type="ECO:0000313" key="4">
    <source>
        <dbReference type="Proteomes" id="UP001627154"/>
    </source>
</evidence>
<evidence type="ECO:0000313" key="3">
    <source>
        <dbReference type="EMBL" id="KAL3392368.1"/>
    </source>
</evidence>
<gene>
    <name evidence="3" type="ORF">TKK_013192</name>
</gene>
<protein>
    <recommendedName>
        <fullName evidence="5">Glycoprotein</fullName>
    </recommendedName>
</protein>
<evidence type="ECO:0008006" key="5">
    <source>
        <dbReference type="Google" id="ProtNLM"/>
    </source>
</evidence>
<keyword evidence="2" id="KW-0472">Membrane</keyword>
<dbReference type="AlphaFoldDB" id="A0ABD2WHD9"/>
<feature type="transmembrane region" description="Helical" evidence="2">
    <location>
        <begin position="615"/>
        <end position="637"/>
    </location>
</feature>
<dbReference type="EMBL" id="JBJJXI010000106">
    <property type="protein sequence ID" value="KAL3392368.1"/>
    <property type="molecule type" value="Genomic_DNA"/>
</dbReference>
<proteinExistence type="predicted"/>
<feature type="compositionally biased region" description="Pro residues" evidence="1">
    <location>
        <begin position="687"/>
        <end position="696"/>
    </location>
</feature>
<feature type="region of interest" description="Disordered" evidence="1">
    <location>
        <begin position="645"/>
        <end position="696"/>
    </location>
</feature>
<keyword evidence="4" id="KW-1185">Reference proteome</keyword>
<organism evidence="3 4">
    <name type="scientific">Trichogramma kaykai</name>
    <dbReference type="NCBI Taxonomy" id="54128"/>
    <lineage>
        <taxon>Eukaryota</taxon>
        <taxon>Metazoa</taxon>
        <taxon>Ecdysozoa</taxon>
        <taxon>Arthropoda</taxon>
        <taxon>Hexapoda</taxon>
        <taxon>Insecta</taxon>
        <taxon>Pterygota</taxon>
        <taxon>Neoptera</taxon>
        <taxon>Endopterygota</taxon>
        <taxon>Hymenoptera</taxon>
        <taxon>Apocrita</taxon>
        <taxon>Proctotrupomorpha</taxon>
        <taxon>Chalcidoidea</taxon>
        <taxon>Trichogrammatidae</taxon>
        <taxon>Trichogramma</taxon>
    </lineage>
</organism>
<dbReference type="Proteomes" id="UP001627154">
    <property type="component" value="Unassembled WGS sequence"/>
</dbReference>
<evidence type="ECO:0000256" key="1">
    <source>
        <dbReference type="SAM" id="MobiDB-lite"/>
    </source>
</evidence>
<feature type="transmembrane region" description="Helical" evidence="2">
    <location>
        <begin position="579"/>
        <end position="603"/>
    </location>
</feature>
<accession>A0ABD2WHD9</accession>